<proteinExistence type="inferred from homology"/>
<dbReference type="GO" id="GO:0016020">
    <property type="term" value="C:membrane"/>
    <property type="evidence" value="ECO:0007669"/>
    <property type="project" value="InterPro"/>
</dbReference>
<dbReference type="AlphaFoldDB" id="A0A935Q3E8"/>
<dbReference type="PANTHER" id="PTHR32347:SF14">
    <property type="entry name" value="EFFLUX SYSTEM COMPONENT YKNX-RELATED"/>
    <property type="match status" value="1"/>
</dbReference>
<dbReference type="Gene3D" id="2.40.50.100">
    <property type="match status" value="2"/>
</dbReference>
<dbReference type="FunFam" id="2.40.30.170:FF:000010">
    <property type="entry name" value="Efflux RND transporter periplasmic adaptor subunit"/>
    <property type="match status" value="1"/>
</dbReference>
<feature type="transmembrane region" description="Helical" evidence="4">
    <location>
        <begin position="31"/>
        <end position="51"/>
    </location>
</feature>
<dbReference type="EMBL" id="JADJMH010000037">
    <property type="protein sequence ID" value="MBK7677517.1"/>
    <property type="molecule type" value="Genomic_DNA"/>
</dbReference>
<dbReference type="GO" id="GO:0030313">
    <property type="term" value="C:cell envelope"/>
    <property type="evidence" value="ECO:0007669"/>
    <property type="project" value="UniProtKB-SubCell"/>
</dbReference>
<evidence type="ECO:0000313" key="8">
    <source>
        <dbReference type="Proteomes" id="UP000697998"/>
    </source>
</evidence>
<comment type="caution">
    <text evidence="7">The sequence shown here is derived from an EMBL/GenBank/DDBJ whole genome shotgun (WGS) entry which is preliminary data.</text>
</comment>
<dbReference type="Gene3D" id="2.40.30.170">
    <property type="match status" value="1"/>
</dbReference>
<evidence type="ECO:0000256" key="2">
    <source>
        <dbReference type="ARBA" id="ARBA00009477"/>
    </source>
</evidence>
<dbReference type="Pfam" id="PF25954">
    <property type="entry name" value="Beta-barrel_RND_2"/>
    <property type="match status" value="1"/>
</dbReference>
<keyword evidence="4" id="KW-1133">Transmembrane helix</keyword>
<evidence type="ECO:0000256" key="1">
    <source>
        <dbReference type="ARBA" id="ARBA00004196"/>
    </source>
</evidence>
<name>A0A935Q3E8_9PROT</name>
<comment type="subcellular location">
    <subcellularLocation>
        <location evidence="1">Cell envelope</location>
    </subcellularLocation>
</comment>
<dbReference type="InterPro" id="IPR006143">
    <property type="entry name" value="RND_pump_MFP"/>
</dbReference>
<feature type="domain" description="CusB-like beta-barrel" evidence="6">
    <location>
        <begin position="252"/>
        <end position="328"/>
    </location>
</feature>
<dbReference type="InterPro" id="IPR050465">
    <property type="entry name" value="UPF0194_transport"/>
</dbReference>
<dbReference type="GO" id="GO:0022857">
    <property type="term" value="F:transmembrane transporter activity"/>
    <property type="evidence" value="ECO:0007669"/>
    <property type="project" value="InterPro"/>
</dbReference>
<reference evidence="7 8" key="1">
    <citation type="submission" date="2020-10" db="EMBL/GenBank/DDBJ databases">
        <title>Connecting structure to function with the recovery of over 1000 high-quality activated sludge metagenome-assembled genomes encoding full-length rRNA genes using long-read sequencing.</title>
        <authorList>
            <person name="Singleton C.M."/>
            <person name="Petriglieri F."/>
            <person name="Kristensen J.M."/>
            <person name="Kirkegaard R.H."/>
            <person name="Michaelsen T.Y."/>
            <person name="Andersen M.H."/>
            <person name="Karst S.M."/>
            <person name="Dueholm M.S."/>
            <person name="Nielsen P.H."/>
            <person name="Albertsen M."/>
        </authorList>
    </citation>
    <scope>NUCLEOTIDE SEQUENCE [LARGE SCALE GENOMIC DNA]</scope>
    <source>
        <strain evidence="7">EsbW_18-Q3-R4-48_BATAC.285</strain>
    </source>
</reference>
<keyword evidence="4" id="KW-0812">Transmembrane</keyword>
<dbReference type="NCBIfam" id="TIGR01730">
    <property type="entry name" value="RND_mfp"/>
    <property type="match status" value="1"/>
</dbReference>
<protein>
    <submittedName>
        <fullName evidence="7">Efflux RND transporter periplasmic adaptor subunit</fullName>
    </submittedName>
</protein>
<evidence type="ECO:0000313" key="7">
    <source>
        <dbReference type="EMBL" id="MBK7677517.1"/>
    </source>
</evidence>
<dbReference type="InterPro" id="IPR058625">
    <property type="entry name" value="MdtA-like_BSH"/>
</dbReference>
<evidence type="ECO:0000256" key="4">
    <source>
        <dbReference type="SAM" id="Phobius"/>
    </source>
</evidence>
<evidence type="ECO:0000259" key="5">
    <source>
        <dbReference type="Pfam" id="PF25917"/>
    </source>
</evidence>
<dbReference type="Proteomes" id="UP000697998">
    <property type="component" value="Unassembled WGS sequence"/>
</dbReference>
<evidence type="ECO:0000256" key="3">
    <source>
        <dbReference type="ARBA" id="ARBA00023054"/>
    </source>
</evidence>
<dbReference type="SUPFAM" id="SSF111369">
    <property type="entry name" value="HlyD-like secretion proteins"/>
    <property type="match status" value="1"/>
</dbReference>
<dbReference type="InterPro" id="IPR058792">
    <property type="entry name" value="Beta-barrel_RND_2"/>
</dbReference>
<keyword evidence="4" id="KW-0472">Membrane</keyword>
<accession>A0A935Q3E8</accession>
<sequence>MTQTSDNASAALDDLLDPAEKGGFLGPKRKWLLIGGTVAALLAGLLLLGGGGNETGGNYITEEVALGNLLVTASASGTLQPTKSVDVGSELSGTLTKVLAEENDHVTKGQLLAELDTTKLKDTVTKSRAAVTAAVAGVAQKRATVAEAKASLSRMRQVAELSGGKVPAKTELETAEATLQRAIADEASAQADVAQARATLKTDETNLGKAIIRSPVDGVVLTRKVEPGQTVAAQMTTPVLFVLAEDLSKMELQVKVDEADVGNVKIGQKATFTVSAWPGRKFPAFIQRVGLGSTTTDNVVTYKTILQVDNEDLALRPGMTATATIVTASRDDVLLVPNAALRFVPPTADAQAKSRGLVARLTPGPPPTTKTRPVVAAGNSAPQVWVKGENGPQAIAIKTGVSNGRYTEVLDGDLSASMGVITDYQEAKK</sequence>
<organism evidence="7 8">
    <name type="scientific">Candidatus Accumulibacter proximus</name>
    <dbReference type="NCBI Taxonomy" id="2954385"/>
    <lineage>
        <taxon>Bacteria</taxon>
        <taxon>Pseudomonadati</taxon>
        <taxon>Pseudomonadota</taxon>
        <taxon>Betaproteobacteria</taxon>
        <taxon>Candidatus Accumulibacter</taxon>
    </lineage>
</organism>
<dbReference type="PANTHER" id="PTHR32347">
    <property type="entry name" value="EFFLUX SYSTEM COMPONENT YKNX-RELATED"/>
    <property type="match status" value="1"/>
</dbReference>
<keyword evidence="3" id="KW-0175">Coiled coil</keyword>
<dbReference type="Pfam" id="PF25917">
    <property type="entry name" value="BSH_RND"/>
    <property type="match status" value="1"/>
</dbReference>
<gene>
    <name evidence="7" type="ORF">IPJ27_23770</name>
</gene>
<evidence type="ECO:0000259" key="6">
    <source>
        <dbReference type="Pfam" id="PF25954"/>
    </source>
</evidence>
<feature type="domain" description="Multidrug resistance protein MdtA-like barrel-sandwich hybrid" evidence="5">
    <location>
        <begin position="84"/>
        <end position="241"/>
    </location>
</feature>
<comment type="similarity">
    <text evidence="2">Belongs to the membrane fusion protein (MFP) (TC 8.A.1) family.</text>
</comment>